<gene>
    <name evidence="2" type="ORF">NDU88_006883</name>
</gene>
<evidence type="ECO:0000313" key="3">
    <source>
        <dbReference type="Proteomes" id="UP001066276"/>
    </source>
</evidence>
<evidence type="ECO:0000256" key="1">
    <source>
        <dbReference type="SAM" id="MobiDB-lite"/>
    </source>
</evidence>
<name>A0AAV7NRG8_PLEWA</name>
<protein>
    <recommendedName>
        <fullName evidence="4">Secreted protein</fullName>
    </recommendedName>
</protein>
<evidence type="ECO:0000313" key="2">
    <source>
        <dbReference type="EMBL" id="KAJ1118695.1"/>
    </source>
</evidence>
<proteinExistence type="predicted"/>
<feature type="compositionally biased region" description="Basic and acidic residues" evidence="1">
    <location>
        <begin position="48"/>
        <end position="59"/>
    </location>
</feature>
<feature type="region of interest" description="Disordered" evidence="1">
    <location>
        <begin position="48"/>
        <end position="76"/>
    </location>
</feature>
<reference evidence="2" key="1">
    <citation type="journal article" date="2022" name="bioRxiv">
        <title>Sequencing and chromosome-scale assembly of the giantPleurodeles waltlgenome.</title>
        <authorList>
            <person name="Brown T."/>
            <person name="Elewa A."/>
            <person name="Iarovenko S."/>
            <person name="Subramanian E."/>
            <person name="Araus A.J."/>
            <person name="Petzold A."/>
            <person name="Susuki M."/>
            <person name="Suzuki K.-i.T."/>
            <person name="Hayashi T."/>
            <person name="Toyoda A."/>
            <person name="Oliveira C."/>
            <person name="Osipova E."/>
            <person name="Leigh N.D."/>
            <person name="Simon A."/>
            <person name="Yun M.H."/>
        </authorList>
    </citation>
    <scope>NUCLEOTIDE SEQUENCE</scope>
    <source>
        <strain evidence="2">20211129_DDA</strain>
        <tissue evidence="2">Liver</tissue>
    </source>
</reference>
<comment type="caution">
    <text evidence="2">The sequence shown here is derived from an EMBL/GenBank/DDBJ whole genome shotgun (WGS) entry which is preliminary data.</text>
</comment>
<sequence>MLLHVACSGCCSGAGALETIHTYGTEHRALGDLPALILLDVGHNLKVGDREDKSGHNREQNLPGGLSGDRERRQQPDKRGLSILLRIWDPGNNTLRLLGGSPGWTARSSSGLTLCGICWYTGNP</sequence>
<dbReference type="EMBL" id="JANPWB010000012">
    <property type="protein sequence ID" value="KAJ1118695.1"/>
    <property type="molecule type" value="Genomic_DNA"/>
</dbReference>
<evidence type="ECO:0008006" key="4">
    <source>
        <dbReference type="Google" id="ProtNLM"/>
    </source>
</evidence>
<accession>A0AAV7NRG8</accession>
<organism evidence="2 3">
    <name type="scientific">Pleurodeles waltl</name>
    <name type="common">Iberian ribbed newt</name>
    <dbReference type="NCBI Taxonomy" id="8319"/>
    <lineage>
        <taxon>Eukaryota</taxon>
        <taxon>Metazoa</taxon>
        <taxon>Chordata</taxon>
        <taxon>Craniata</taxon>
        <taxon>Vertebrata</taxon>
        <taxon>Euteleostomi</taxon>
        <taxon>Amphibia</taxon>
        <taxon>Batrachia</taxon>
        <taxon>Caudata</taxon>
        <taxon>Salamandroidea</taxon>
        <taxon>Salamandridae</taxon>
        <taxon>Pleurodelinae</taxon>
        <taxon>Pleurodeles</taxon>
    </lineage>
</organism>
<dbReference type="Proteomes" id="UP001066276">
    <property type="component" value="Chromosome 8"/>
</dbReference>
<keyword evidence="3" id="KW-1185">Reference proteome</keyword>
<dbReference type="AlphaFoldDB" id="A0AAV7NRG8"/>